<proteinExistence type="predicted"/>
<organism evidence="1 2">
    <name type="scientific">Armillaria tabescens</name>
    <name type="common">Ringless honey mushroom</name>
    <name type="synonym">Agaricus tabescens</name>
    <dbReference type="NCBI Taxonomy" id="1929756"/>
    <lineage>
        <taxon>Eukaryota</taxon>
        <taxon>Fungi</taxon>
        <taxon>Dikarya</taxon>
        <taxon>Basidiomycota</taxon>
        <taxon>Agaricomycotina</taxon>
        <taxon>Agaricomycetes</taxon>
        <taxon>Agaricomycetidae</taxon>
        <taxon>Agaricales</taxon>
        <taxon>Marasmiineae</taxon>
        <taxon>Physalacriaceae</taxon>
        <taxon>Desarmillaria</taxon>
    </lineage>
</organism>
<accession>A0AA39N2R5</accession>
<dbReference type="GeneID" id="85366293"/>
<dbReference type="EMBL" id="JAUEPS010000026">
    <property type="protein sequence ID" value="KAK0455343.1"/>
    <property type="molecule type" value="Genomic_DNA"/>
</dbReference>
<comment type="caution">
    <text evidence="1">The sequence shown here is derived from an EMBL/GenBank/DDBJ whole genome shotgun (WGS) entry which is preliminary data.</text>
</comment>
<protein>
    <submittedName>
        <fullName evidence="1">Uncharacterized protein</fullName>
    </submittedName>
</protein>
<dbReference type="RefSeq" id="XP_060328853.1">
    <property type="nucleotide sequence ID" value="XM_060482745.1"/>
</dbReference>
<evidence type="ECO:0000313" key="1">
    <source>
        <dbReference type="EMBL" id="KAK0455343.1"/>
    </source>
</evidence>
<dbReference type="Proteomes" id="UP001175211">
    <property type="component" value="Unassembled WGS sequence"/>
</dbReference>
<evidence type="ECO:0000313" key="2">
    <source>
        <dbReference type="Proteomes" id="UP001175211"/>
    </source>
</evidence>
<dbReference type="AlphaFoldDB" id="A0AA39N2R5"/>
<name>A0AA39N2R5_ARMTA</name>
<reference evidence="1" key="1">
    <citation type="submission" date="2023-06" db="EMBL/GenBank/DDBJ databases">
        <authorList>
            <consortium name="Lawrence Berkeley National Laboratory"/>
            <person name="Ahrendt S."/>
            <person name="Sahu N."/>
            <person name="Indic B."/>
            <person name="Wong-Bajracharya J."/>
            <person name="Merenyi Z."/>
            <person name="Ke H.-M."/>
            <person name="Monk M."/>
            <person name="Kocsube S."/>
            <person name="Drula E."/>
            <person name="Lipzen A."/>
            <person name="Balint B."/>
            <person name="Henrissat B."/>
            <person name="Andreopoulos B."/>
            <person name="Martin F.M."/>
            <person name="Harder C.B."/>
            <person name="Rigling D."/>
            <person name="Ford K.L."/>
            <person name="Foster G.D."/>
            <person name="Pangilinan J."/>
            <person name="Papanicolaou A."/>
            <person name="Barry K."/>
            <person name="LaButti K."/>
            <person name="Viragh M."/>
            <person name="Koriabine M."/>
            <person name="Yan M."/>
            <person name="Riley R."/>
            <person name="Champramary S."/>
            <person name="Plett K.L."/>
            <person name="Tsai I.J."/>
            <person name="Slot J."/>
            <person name="Sipos G."/>
            <person name="Plett J."/>
            <person name="Nagy L.G."/>
            <person name="Grigoriev I.V."/>
        </authorList>
    </citation>
    <scope>NUCLEOTIDE SEQUENCE</scope>
    <source>
        <strain evidence="1">CCBAS 213</strain>
    </source>
</reference>
<gene>
    <name evidence="1" type="ORF">EV420DRAFT_595840</name>
</gene>
<sequence>MSSHGDVDLLVADIQDANVESGCTFRSIMSRVTSYSPAIVILENVCSGCKRSFHGHSTTFSRVDIKQCYIPHMRTRIHLIAVNKKNSAIPDEWKDCVTIKLGRPSGSSTLDAFLLASDHSRIHHARQKLMQEGHNALHRRTGRTNWSLSIDK</sequence>
<keyword evidence="2" id="KW-1185">Reference proteome</keyword>